<dbReference type="EMBL" id="CGIG01000001">
    <property type="protein sequence ID" value="CPR16977.1"/>
    <property type="molecule type" value="Genomic_DNA"/>
</dbReference>
<dbReference type="GO" id="GO:0016020">
    <property type="term" value="C:membrane"/>
    <property type="evidence" value="ECO:0007669"/>
    <property type="project" value="InterPro"/>
</dbReference>
<keyword evidence="1 3" id="KW-0812">Transmembrane</keyword>
<feature type="transmembrane region" description="Helical" evidence="3">
    <location>
        <begin position="12"/>
        <end position="31"/>
    </location>
</feature>
<keyword evidence="2 3" id="KW-1133">Transmembrane helix</keyword>
<evidence type="ECO:0000256" key="1">
    <source>
        <dbReference type="ARBA" id="ARBA00022692"/>
    </source>
</evidence>
<organism evidence="4 5">
    <name type="scientific">Brenneria goodwinii</name>
    <dbReference type="NCBI Taxonomy" id="1109412"/>
    <lineage>
        <taxon>Bacteria</taxon>
        <taxon>Pseudomonadati</taxon>
        <taxon>Pseudomonadota</taxon>
        <taxon>Gammaproteobacteria</taxon>
        <taxon>Enterobacterales</taxon>
        <taxon>Pectobacteriaceae</taxon>
        <taxon>Brenneria</taxon>
    </lineage>
</organism>
<dbReference type="SUPFAM" id="SSF81343">
    <property type="entry name" value="Fumarate reductase respiratory complex transmembrane subunits"/>
    <property type="match status" value="1"/>
</dbReference>
<keyword evidence="5" id="KW-1185">Reference proteome</keyword>
<dbReference type="Proteomes" id="UP000044377">
    <property type="component" value="Unassembled WGS sequence"/>
</dbReference>
<evidence type="ECO:0000256" key="2">
    <source>
        <dbReference type="ARBA" id="ARBA00022989"/>
    </source>
</evidence>
<dbReference type="RefSeq" id="WP_048637464.1">
    <property type="nucleotide sequence ID" value="NZ_CGIG01000001.1"/>
</dbReference>
<keyword evidence="3" id="KW-0472">Membrane</keyword>
<evidence type="ECO:0000313" key="5">
    <source>
        <dbReference type="Proteomes" id="UP000044377"/>
    </source>
</evidence>
<dbReference type="STRING" id="1109412.BN1221_02380c"/>
<proteinExistence type="predicted"/>
<feature type="transmembrane region" description="Helical" evidence="3">
    <location>
        <begin position="85"/>
        <end position="109"/>
    </location>
</feature>
<dbReference type="Gene3D" id="1.20.1300.10">
    <property type="entry name" value="Fumarate reductase/succinate dehydrogenase, transmembrane subunit"/>
    <property type="match status" value="1"/>
</dbReference>
<dbReference type="AlphaFoldDB" id="A0A0G4JVH0"/>
<gene>
    <name evidence="4" type="ORF">BN1221_02380c</name>
</gene>
<reference evidence="5" key="1">
    <citation type="submission" date="2015-01" db="EMBL/GenBank/DDBJ databases">
        <authorList>
            <person name="Paterson Steve"/>
        </authorList>
    </citation>
    <scope>NUCLEOTIDE SEQUENCE [LARGE SCALE GENOMIC DNA]</scope>
    <source>
        <strain evidence="5">OBR1</strain>
    </source>
</reference>
<protein>
    <submittedName>
        <fullName evidence="4">Succinate dehydrogenase hydrophobic anchor protein</fullName>
    </submittedName>
</protein>
<dbReference type="InterPro" id="IPR034804">
    <property type="entry name" value="SQR/QFR_C/D"/>
</dbReference>
<evidence type="ECO:0000313" key="4">
    <source>
        <dbReference type="EMBL" id="CPR16977.1"/>
    </source>
</evidence>
<evidence type="ECO:0000256" key="3">
    <source>
        <dbReference type="SAM" id="Phobius"/>
    </source>
</evidence>
<sequence length="111" mass="12162">MERFLFILQRLTTLLLIPFVFIHLGVMIYAVHHGLSAAAILGRTQGSWGWILFYSAFVVCAALHTLAGVRSVLIEWAGLSYCRAGWFSLSFSLLLLLLGIRAVIAVGGVPT</sequence>
<name>A0A0G4JVH0_9GAMM</name>
<accession>A0A0G4JVH0</accession>
<feature type="transmembrane region" description="Helical" evidence="3">
    <location>
        <begin position="51"/>
        <end position="73"/>
    </location>
</feature>